<dbReference type="PRINTS" id="PR00254">
    <property type="entry name" value="NICOTINICR"/>
</dbReference>
<dbReference type="FunFam" id="1.20.58.390:FF:000038">
    <property type="entry name" value="Acetylcholine receptor subunit beta-like 1"/>
    <property type="match status" value="2"/>
</dbReference>
<dbReference type="PANTHER" id="PTHR18945">
    <property type="entry name" value="NEUROTRANSMITTER GATED ION CHANNEL"/>
    <property type="match status" value="1"/>
</dbReference>
<evidence type="ECO:0000256" key="11">
    <source>
        <dbReference type="ARBA" id="ARBA00023257"/>
    </source>
</evidence>
<dbReference type="CDD" id="cd19064">
    <property type="entry name" value="LGIC_TM_nAChR"/>
    <property type="match status" value="2"/>
</dbReference>
<dbReference type="PRINTS" id="PR00252">
    <property type="entry name" value="NRIONCHANNEL"/>
</dbReference>
<evidence type="ECO:0000256" key="15">
    <source>
        <dbReference type="RuleBase" id="RU000687"/>
    </source>
</evidence>
<keyword evidence="13 15" id="KW-0407">Ion channel</keyword>
<keyword evidence="2" id="KW-1003">Cell membrane</keyword>
<sequence length="1014" mass="118006">MPYFIIYFVLIAVFFSNYQHYAYVNGSDEEDRLIAHLLKNVNPLIRPVQNASSPPLILEFHDRTFWSSNFLWVLPDVVTIRLSLFLLFQIERNQIMHTNVWLTLVFVLFSILITNIFQQWMDFQMRWNPVHFGEIKKVRLASDKVWLPDIVLFNNADGNYEVSFKPNVVIEYTGQMLWVPPAIYKSSCIIDVEFFPFDEQQCHMNFGSWTYNENEIKLDFVEGAYMDISEYRTSSIWDLIDAPASLVKNKSWIEYQIIIRRKTLFYTVMLIIPTILMAFLSIVVFYLPTDSREKITLTISILLSIVVFLLLVSKILPPTSSTIPLMAKYLLLTFVLNVMTILVTVVDINVYFREPSTHTMPDWVRTVFLEFMPRMLCLKKPRSSIIKLVCGNDKPNVKKKGYPNRHPVLRPNLHHPLCPTLEINQSQVPSTELTHINQMDDAFSVRDPLTSTFYPLTEEAVNAINAIEYITEYIKENEEQRMQREDWKYVAMVIDRFLLYIFVGITLGGTIGILLSAPHILETVDQKKIIDEIRHQYKRKDLYFTDIGQCSSDEKKLIDRLLKNYNPLIQPVKNASSDPLLVEKNQIMHTNVWLTLKWYDFQMKWNPVHYGGIKSIRIASSKVWLPDIVLFNNADGNYEVSFKPNVVIEYTGQMLWVPPAIYKSSCIIDVEFFPFDEQQCHMNFGSWTYNENEIKLGFVQHEFIDILEYRTSAIWDLIDAPACLVRNRSWIEYQVRIRRKALFYTVVLIIPTVLMALLSVAVFYLPTDSGEKITLTISVLLSIVVFLLLITKILPPTSSTIPLMAKYLLLTFVLNTTAVVVTVIIINVYFRKPSTHTMPEWVETVFLYHLPKFLCLNRPRRTYKKVKSRKVLKTCRNKMKTASLSPTFYQSVCPFVVERTKTCSNEVSISTLVHSPLQDPLTKLFYPLSKEAIEAIEAIEFITDYIQKSEESRMQRDEWKFVAMVIDRCLMYIFVGITIGGTIGILGSAPYILQRVDQQKIIENLKHLYVYGNT</sequence>
<reference evidence="19" key="1">
    <citation type="submission" date="2016-04" db="UniProtKB">
        <authorList>
            <consortium name="WormBaseParasite"/>
        </authorList>
    </citation>
    <scope>IDENTIFICATION</scope>
</reference>
<comment type="caution">
    <text evidence="15">Lacks conserved residue(s) required for the propagation of feature annotation.</text>
</comment>
<dbReference type="Pfam" id="PF02931">
    <property type="entry name" value="Neur_chan_LBD"/>
    <property type="match status" value="2"/>
</dbReference>
<protein>
    <submittedName>
        <fullName evidence="19">Neur_chan_LBD domain-containing protein</fullName>
    </submittedName>
</protein>
<dbReference type="GO" id="GO:0022848">
    <property type="term" value="F:acetylcholine-gated monoatomic cation-selective channel activity"/>
    <property type="evidence" value="ECO:0007669"/>
    <property type="project" value="InterPro"/>
</dbReference>
<evidence type="ECO:0000256" key="1">
    <source>
        <dbReference type="ARBA" id="ARBA00022448"/>
    </source>
</evidence>
<feature type="transmembrane region" description="Helical" evidence="15">
    <location>
        <begin position="773"/>
        <end position="795"/>
    </location>
</feature>
<evidence type="ECO:0000256" key="14">
    <source>
        <dbReference type="ARBA" id="ARBA00034104"/>
    </source>
</evidence>
<evidence type="ECO:0000256" key="2">
    <source>
        <dbReference type="ARBA" id="ARBA00022475"/>
    </source>
</evidence>
<evidence type="ECO:0000256" key="12">
    <source>
        <dbReference type="ARBA" id="ARBA00023286"/>
    </source>
</evidence>
<keyword evidence="7 15" id="KW-0472">Membrane</keyword>
<dbReference type="InterPro" id="IPR006201">
    <property type="entry name" value="Neur_channel"/>
</dbReference>
<feature type="transmembrane region" description="Helical" evidence="15">
    <location>
        <begin position="329"/>
        <end position="352"/>
    </location>
</feature>
<dbReference type="STRING" id="451379.A0A0N5ANR8"/>
<keyword evidence="4 15" id="KW-1133">Transmembrane helix</keyword>
<evidence type="ECO:0000256" key="8">
    <source>
        <dbReference type="ARBA" id="ARBA00023157"/>
    </source>
</evidence>
<feature type="transmembrane region" description="Helical" evidence="15">
    <location>
        <begin position="295"/>
        <end position="317"/>
    </location>
</feature>
<feature type="transmembrane region" description="Helical" evidence="15">
    <location>
        <begin position="6"/>
        <end position="24"/>
    </location>
</feature>
<keyword evidence="9" id="KW-0675">Receptor</keyword>
<dbReference type="Gene3D" id="1.20.58.390">
    <property type="entry name" value="Neurotransmitter-gated ion-channel transmembrane domain"/>
    <property type="match status" value="4"/>
</dbReference>
<evidence type="ECO:0000259" key="17">
    <source>
        <dbReference type="Pfam" id="PF02932"/>
    </source>
</evidence>
<feature type="transmembrane region" description="Helical" evidence="15">
    <location>
        <begin position="970"/>
        <end position="993"/>
    </location>
</feature>
<evidence type="ECO:0000313" key="19">
    <source>
        <dbReference type="WBParaSite" id="SMUV_0000626501-mRNA-1"/>
    </source>
</evidence>
<evidence type="ECO:0000256" key="3">
    <source>
        <dbReference type="ARBA" id="ARBA00022692"/>
    </source>
</evidence>
<evidence type="ECO:0000313" key="18">
    <source>
        <dbReference type="Proteomes" id="UP000046393"/>
    </source>
</evidence>
<keyword evidence="11" id="KW-0628">Postsynaptic cell membrane</keyword>
<dbReference type="SUPFAM" id="SSF90112">
    <property type="entry name" value="Neurotransmitter-gated ion-channel transmembrane pore"/>
    <property type="match status" value="2"/>
</dbReference>
<evidence type="ECO:0000256" key="5">
    <source>
        <dbReference type="ARBA" id="ARBA00023018"/>
    </source>
</evidence>
<dbReference type="Gene3D" id="2.70.170.10">
    <property type="entry name" value="Neurotransmitter-gated ion-channel ligand-binding domain"/>
    <property type="match status" value="2"/>
</dbReference>
<comment type="subcellular location">
    <subcellularLocation>
        <location evidence="14">Postsynaptic cell membrane</location>
        <topology evidence="14">Multi-pass membrane protein</topology>
    </subcellularLocation>
</comment>
<evidence type="ECO:0000256" key="9">
    <source>
        <dbReference type="ARBA" id="ARBA00023170"/>
    </source>
</evidence>
<feature type="domain" description="Neurotransmitter-gated ion-channel transmembrane" evidence="17">
    <location>
        <begin position="748"/>
        <end position="985"/>
    </location>
</feature>
<feature type="transmembrane region" description="Helical" evidence="15">
    <location>
        <begin position="497"/>
        <end position="517"/>
    </location>
</feature>
<feature type="domain" description="Neurotransmitter-gated ion-channel transmembrane" evidence="17">
    <location>
        <begin position="270"/>
        <end position="513"/>
    </location>
</feature>
<feature type="transmembrane region" description="Helical" evidence="15">
    <location>
        <begin position="741"/>
        <end position="767"/>
    </location>
</feature>
<feature type="domain" description="Neurotransmitter-gated ion-channel ligand-binding" evidence="16">
    <location>
        <begin position="554"/>
        <end position="740"/>
    </location>
</feature>
<dbReference type="AlphaFoldDB" id="A0A0N5ANR8"/>
<feature type="transmembrane region" description="Helical" evidence="15">
    <location>
        <begin position="70"/>
        <end position="88"/>
    </location>
</feature>
<keyword evidence="5" id="KW-0770">Synapse</keyword>
<evidence type="ECO:0000256" key="10">
    <source>
        <dbReference type="ARBA" id="ARBA00023180"/>
    </source>
</evidence>
<dbReference type="InterPro" id="IPR038050">
    <property type="entry name" value="Neuro_actylchol_rec"/>
</dbReference>
<proteinExistence type="inferred from homology"/>
<accession>A0A0N5ANR8</accession>
<dbReference type="InterPro" id="IPR002394">
    <property type="entry name" value="Nicotinic_acetylcholine_rcpt"/>
</dbReference>
<organism evidence="18 19">
    <name type="scientific">Syphacia muris</name>
    <dbReference type="NCBI Taxonomy" id="451379"/>
    <lineage>
        <taxon>Eukaryota</taxon>
        <taxon>Metazoa</taxon>
        <taxon>Ecdysozoa</taxon>
        <taxon>Nematoda</taxon>
        <taxon>Chromadorea</taxon>
        <taxon>Rhabditida</taxon>
        <taxon>Spirurina</taxon>
        <taxon>Oxyuridomorpha</taxon>
        <taxon>Oxyuroidea</taxon>
        <taxon>Oxyuridae</taxon>
        <taxon>Syphacia</taxon>
    </lineage>
</organism>
<dbReference type="InterPro" id="IPR006202">
    <property type="entry name" value="Neur_chan_lig-bd"/>
</dbReference>
<dbReference type="InterPro" id="IPR006029">
    <property type="entry name" value="Neurotrans-gated_channel_TM"/>
</dbReference>
<evidence type="ECO:0000256" key="7">
    <source>
        <dbReference type="ARBA" id="ARBA00023136"/>
    </source>
</evidence>
<keyword evidence="3 15" id="KW-0812">Transmembrane</keyword>
<name>A0A0N5ANR8_9BILA</name>
<feature type="transmembrane region" description="Helical" evidence="15">
    <location>
        <begin position="100"/>
        <end position="117"/>
    </location>
</feature>
<dbReference type="InterPro" id="IPR036719">
    <property type="entry name" value="Neuro-gated_channel_TM_sf"/>
</dbReference>
<keyword evidence="12" id="KW-1071">Ligand-gated ion channel</keyword>
<dbReference type="Pfam" id="PF02932">
    <property type="entry name" value="Neur_chan_memb"/>
    <property type="match status" value="2"/>
</dbReference>
<dbReference type="SUPFAM" id="SSF63712">
    <property type="entry name" value="Nicotinic receptor ligand binding domain-like"/>
    <property type="match status" value="2"/>
</dbReference>
<keyword evidence="10" id="KW-0325">Glycoprotein</keyword>
<evidence type="ECO:0000256" key="4">
    <source>
        <dbReference type="ARBA" id="ARBA00022989"/>
    </source>
</evidence>
<dbReference type="InterPro" id="IPR018000">
    <property type="entry name" value="Neurotransmitter_ion_chnl_CS"/>
</dbReference>
<dbReference type="FunFam" id="2.70.170.10:FF:000028">
    <property type="entry name" value="AcetylCholine Receptor"/>
    <property type="match status" value="2"/>
</dbReference>
<dbReference type="GO" id="GO:0004888">
    <property type="term" value="F:transmembrane signaling receptor activity"/>
    <property type="evidence" value="ECO:0007669"/>
    <property type="project" value="InterPro"/>
</dbReference>
<keyword evidence="18" id="KW-1185">Reference proteome</keyword>
<dbReference type="InterPro" id="IPR036734">
    <property type="entry name" value="Neur_chan_lig-bd_sf"/>
</dbReference>
<dbReference type="Proteomes" id="UP000046393">
    <property type="component" value="Unplaced"/>
</dbReference>
<feature type="domain" description="Neurotransmitter-gated ion-channel ligand-binding" evidence="16">
    <location>
        <begin position="92"/>
        <end position="263"/>
    </location>
</feature>
<keyword evidence="1 15" id="KW-0813">Transport</keyword>
<keyword evidence="8" id="KW-1015">Disulfide bond</keyword>
<dbReference type="PROSITE" id="PS00236">
    <property type="entry name" value="NEUROTR_ION_CHANNEL"/>
    <property type="match status" value="2"/>
</dbReference>
<evidence type="ECO:0000256" key="6">
    <source>
        <dbReference type="ARBA" id="ARBA00023065"/>
    </source>
</evidence>
<feature type="transmembrane region" description="Helical" evidence="15">
    <location>
        <begin position="807"/>
        <end position="830"/>
    </location>
</feature>
<feature type="transmembrane region" description="Helical" evidence="15">
    <location>
        <begin position="264"/>
        <end position="289"/>
    </location>
</feature>
<keyword evidence="6 15" id="KW-0406">Ion transport</keyword>
<evidence type="ECO:0000256" key="13">
    <source>
        <dbReference type="ARBA" id="ARBA00023303"/>
    </source>
</evidence>
<dbReference type="WBParaSite" id="SMUV_0000626501-mRNA-1">
    <property type="protein sequence ID" value="SMUV_0000626501-mRNA-1"/>
    <property type="gene ID" value="SMUV_0000626501"/>
</dbReference>
<comment type="similarity">
    <text evidence="15">Belongs to the ligand-gated ion channel (TC 1.A.9) family.</text>
</comment>
<evidence type="ECO:0000259" key="16">
    <source>
        <dbReference type="Pfam" id="PF02931"/>
    </source>
</evidence>
<dbReference type="GO" id="GO:0045211">
    <property type="term" value="C:postsynaptic membrane"/>
    <property type="evidence" value="ECO:0007669"/>
    <property type="project" value="UniProtKB-SubCell"/>
</dbReference>